<dbReference type="InterPro" id="IPR049449">
    <property type="entry name" value="TesB_ACOT8-like_N"/>
</dbReference>
<evidence type="ECO:0000313" key="4">
    <source>
        <dbReference type="Proteomes" id="UP000637002"/>
    </source>
</evidence>
<evidence type="ECO:0000259" key="1">
    <source>
        <dbReference type="Pfam" id="PF13622"/>
    </source>
</evidence>
<reference evidence="3" key="1">
    <citation type="journal article" date="2014" name="Int. J. Syst. Evol. Microbiol.">
        <title>Complete genome sequence of Corynebacterium casei LMG S-19264T (=DSM 44701T), isolated from a smear-ripened cheese.</title>
        <authorList>
            <consortium name="US DOE Joint Genome Institute (JGI-PGF)"/>
            <person name="Walter F."/>
            <person name="Albersmeier A."/>
            <person name="Kalinowski J."/>
            <person name="Ruckert C."/>
        </authorList>
    </citation>
    <scope>NUCLEOTIDE SEQUENCE</scope>
    <source>
        <strain evidence="3">CGMCC 1.12919</strain>
    </source>
</reference>
<dbReference type="InterPro" id="IPR042171">
    <property type="entry name" value="Acyl-CoA_hotdog"/>
</dbReference>
<dbReference type="Pfam" id="PF13622">
    <property type="entry name" value="4HBT_3"/>
    <property type="match status" value="1"/>
</dbReference>
<dbReference type="EMBL" id="BMGG01000001">
    <property type="protein sequence ID" value="GGC46810.1"/>
    <property type="molecule type" value="Genomic_DNA"/>
</dbReference>
<feature type="domain" description="Acyl-CoA thioesterase-like N-terminal HotDog" evidence="1">
    <location>
        <begin position="23"/>
        <end position="105"/>
    </location>
</feature>
<gene>
    <name evidence="3" type="ORF">GCM10010994_02450</name>
</gene>
<dbReference type="Proteomes" id="UP000637002">
    <property type="component" value="Unassembled WGS sequence"/>
</dbReference>
<dbReference type="RefSeq" id="WP_188607305.1">
    <property type="nucleotide sequence ID" value="NZ_BMGG01000001.1"/>
</dbReference>
<evidence type="ECO:0000313" key="3">
    <source>
        <dbReference type="EMBL" id="GGC46810.1"/>
    </source>
</evidence>
<organism evidence="3 4">
    <name type="scientific">Chelatococcus reniformis</name>
    <dbReference type="NCBI Taxonomy" id="1494448"/>
    <lineage>
        <taxon>Bacteria</taxon>
        <taxon>Pseudomonadati</taxon>
        <taxon>Pseudomonadota</taxon>
        <taxon>Alphaproteobacteria</taxon>
        <taxon>Hyphomicrobiales</taxon>
        <taxon>Chelatococcaceae</taxon>
        <taxon>Chelatococcus</taxon>
    </lineage>
</organism>
<sequence>MTPISTLLASLTPAGSGFAGSVSEDWQQGRTTYGGLSAALCVEAALRANPGLPPLRSAQFSFVGPAGGSVSMVPTVLRQGKSAAFIGVDLAGEQGLATRAMLTFGASRTSRLAYARLQMPEVPGPDRSPSFFGDAPGPTFARHFEFRSAGAARPLSGAATPEYLIWLRHRDTEAGNGLAALIALADAPPPAAIAMLTEFAPISTMTWLVDMLSDTIADHQEWRLIRCRCEAVADGYATQEIAVWSQAGQPLMLARQTIAVFA</sequence>
<comment type="caution">
    <text evidence="3">The sequence shown here is derived from an EMBL/GenBank/DDBJ whole genome shotgun (WGS) entry which is preliminary data.</text>
</comment>
<reference evidence="3" key="2">
    <citation type="submission" date="2020-09" db="EMBL/GenBank/DDBJ databases">
        <authorList>
            <person name="Sun Q."/>
            <person name="Zhou Y."/>
        </authorList>
    </citation>
    <scope>NUCLEOTIDE SEQUENCE</scope>
    <source>
        <strain evidence="3">CGMCC 1.12919</strain>
    </source>
</reference>
<dbReference type="Gene3D" id="2.40.160.210">
    <property type="entry name" value="Acyl-CoA thioesterase, double hotdog domain"/>
    <property type="match status" value="1"/>
</dbReference>
<dbReference type="Pfam" id="PF20789">
    <property type="entry name" value="4HBT_3C"/>
    <property type="match status" value="1"/>
</dbReference>
<protein>
    <submittedName>
        <fullName evidence="3">Acyl-CoA thioesterase</fullName>
    </submittedName>
</protein>
<dbReference type="SUPFAM" id="SSF54637">
    <property type="entry name" value="Thioesterase/thiol ester dehydrase-isomerase"/>
    <property type="match status" value="2"/>
</dbReference>
<evidence type="ECO:0000259" key="2">
    <source>
        <dbReference type="Pfam" id="PF20789"/>
    </source>
</evidence>
<proteinExistence type="predicted"/>
<dbReference type="AlphaFoldDB" id="A0A916TWG8"/>
<feature type="domain" description="Acyl-CoA thioesterase-like C-terminal" evidence="2">
    <location>
        <begin position="131"/>
        <end position="260"/>
    </location>
</feature>
<keyword evidence="4" id="KW-1185">Reference proteome</keyword>
<dbReference type="InterPro" id="IPR029069">
    <property type="entry name" value="HotDog_dom_sf"/>
</dbReference>
<accession>A0A916TWG8</accession>
<name>A0A916TWG8_9HYPH</name>
<dbReference type="InterPro" id="IPR049450">
    <property type="entry name" value="ACOT8-like_C"/>
</dbReference>